<evidence type="ECO:0000256" key="1">
    <source>
        <dbReference type="SAM" id="MobiDB-lite"/>
    </source>
</evidence>
<reference evidence="2 3" key="1">
    <citation type="journal article" date="2020" name="Nature">
        <title>Six reference-quality genomes reveal evolution of bat adaptations.</title>
        <authorList>
            <person name="Jebb D."/>
            <person name="Huang Z."/>
            <person name="Pippel M."/>
            <person name="Hughes G.M."/>
            <person name="Lavrichenko K."/>
            <person name="Devanna P."/>
            <person name="Winkler S."/>
            <person name="Jermiin L.S."/>
            <person name="Skirmuntt E.C."/>
            <person name="Katzourakis A."/>
            <person name="Burkitt-Gray L."/>
            <person name="Ray D.A."/>
            <person name="Sullivan K.A.M."/>
            <person name="Roscito J.G."/>
            <person name="Kirilenko B.M."/>
            <person name="Davalos L.M."/>
            <person name="Corthals A.P."/>
            <person name="Power M.L."/>
            <person name="Jones G."/>
            <person name="Ransome R.D."/>
            <person name="Dechmann D.K.N."/>
            <person name="Locatelli A.G."/>
            <person name="Puechmaille S.J."/>
            <person name="Fedrigo O."/>
            <person name="Jarvis E.D."/>
            <person name="Hiller M."/>
            <person name="Vernes S.C."/>
            <person name="Myers E.W."/>
            <person name="Teeling E.C."/>
        </authorList>
    </citation>
    <scope>NUCLEOTIDE SEQUENCE [LARGE SCALE GENOMIC DNA]</scope>
    <source>
        <strain evidence="2">MRhiFer1</strain>
        <tissue evidence="2">Lung</tissue>
    </source>
</reference>
<feature type="compositionally biased region" description="Pro residues" evidence="1">
    <location>
        <begin position="18"/>
        <end position="28"/>
    </location>
</feature>
<evidence type="ECO:0000313" key="3">
    <source>
        <dbReference type="Proteomes" id="UP000585614"/>
    </source>
</evidence>
<sequence>MEKRIAAQPRPGHAPHHAPNPPPPPTPEPLTHYPAEAPDSPFLCTLAASFSSSHPPTSRYSLSPFAFPPRVTRPHVYPGVVPRLSGNLGTMRRRSGSYSNGKPEVCLGPEAEVQIKKSRSSSELLAVERFGSTWSRGGKVED</sequence>
<feature type="compositionally biased region" description="Low complexity" evidence="1">
    <location>
        <begin position="1"/>
        <end position="11"/>
    </location>
</feature>
<accession>A0A7J7X447</accession>
<dbReference type="EMBL" id="JACAGC010000009">
    <property type="protein sequence ID" value="KAF6344384.1"/>
    <property type="molecule type" value="Genomic_DNA"/>
</dbReference>
<dbReference type="Proteomes" id="UP000585614">
    <property type="component" value="Unassembled WGS sequence"/>
</dbReference>
<protein>
    <submittedName>
        <fullName evidence="2">Uncharacterized protein</fullName>
    </submittedName>
</protein>
<dbReference type="AlphaFoldDB" id="A0A7J7X447"/>
<feature type="region of interest" description="Disordered" evidence="1">
    <location>
        <begin position="1"/>
        <end position="38"/>
    </location>
</feature>
<organism evidence="2 3">
    <name type="scientific">Rhinolophus ferrumequinum</name>
    <name type="common">Greater horseshoe bat</name>
    <dbReference type="NCBI Taxonomy" id="59479"/>
    <lineage>
        <taxon>Eukaryota</taxon>
        <taxon>Metazoa</taxon>
        <taxon>Chordata</taxon>
        <taxon>Craniata</taxon>
        <taxon>Vertebrata</taxon>
        <taxon>Euteleostomi</taxon>
        <taxon>Mammalia</taxon>
        <taxon>Eutheria</taxon>
        <taxon>Laurasiatheria</taxon>
        <taxon>Chiroptera</taxon>
        <taxon>Yinpterochiroptera</taxon>
        <taxon>Rhinolophoidea</taxon>
        <taxon>Rhinolophidae</taxon>
        <taxon>Rhinolophinae</taxon>
        <taxon>Rhinolophus</taxon>
    </lineage>
</organism>
<name>A0A7J7X447_RHIFE</name>
<comment type="caution">
    <text evidence="2">The sequence shown here is derived from an EMBL/GenBank/DDBJ whole genome shotgun (WGS) entry which is preliminary data.</text>
</comment>
<evidence type="ECO:0000313" key="2">
    <source>
        <dbReference type="EMBL" id="KAF6344384.1"/>
    </source>
</evidence>
<gene>
    <name evidence="2" type="ORF">mRhiFer1_004277</name>
</gene>
<proteinExistence type="predicted"/>